<reference evidence="1 2" key="2">
    <citation type="submission" date="2019-09" db="EMBL/GenBank/DDBJ databases">
        <authorList>
            <person name="Jin C."/>
        </authorList>
    </citation>
    <scope>NUCLEOTIDE SEQUENCE [LARGE SCALE GENOMIC DNA]</scope>
    <source>
        <strain evidence="1 2">BN130099</strain>
    </source>
</reference>
<protein>
    <submittedName>
        <fullName evidence="1">Uncharacterized protein</fullName>
    </submittedName>
</protein>
<evidence type="ECO:0000313" key="2">
    <source>
        <dbReference type="Proteomes" id="UP000325003"/>
    </source>
</evidence>
<comment type="caution">
    <text evidence="1">The sequence shown here is derived from an EMBL/GenBank/DDBJ whole genome shotgun (WGS) entry which is preliminary data.</text>
</comment>
<dbReference type="AlphaFoldDB" id="A0A5B1L5B3"/>
<evidence type="ECO:0000313" key="1">
    <source>
        <dbReference type="EMBL" id="KAA1415843.1"/>
    </source>
</evidence>
<dbReference type="Proteomes" id="UP000325003">
    <property type="component" value="Unassembled WGS sequence"/>
</dbReference>
<name>A0A5B1L5B3_9ACTN</name>
<keyword evidence="2" id="KW-1185">Reference proteome</keyword>
<gene>
    <name evidence="1" type="ORF">F0U44_19580</name>
</gene>
<accession>A0A5B1L5B3</accession>
<sequence length="424" mass="42867">MGTATLAGPLVPTAQAGPARPAAAAAAASTDPVFSSISGATRINVAGVVRSELTAASTLRTTEAGRHTENTTANVNILNGLIKAPTASSSQRTTARLGGGVNITSKAKIGDVDLLNGLIHIDAIETTAVATIDGAGNVSRSGGTKLVGVSIKDQHVPINVPKNFSIIIPGVAKVVLNEVKGQLGGDALIKSVATGVHITLLKPRDDLSIGANIEVTPAKAQILLPQPIDGEPAFGFAYSSRIAVHIGDALNVLSAPTGVITCPAGGTNGVDLTNSTARVRLPGVVDVQGLANTANATVTDTDTDETMTAKTGKVNLLNGAIQLDAIIATAHVEQHGSDPATSSATSQILGLKIGGNPIPVEVPPNTVIEIPGLVKVVINEQTILPFPYNGIGVRALHVIALPGAPEDIAGINIEVAVAAAWVNR</sequence>
<dbReference type="NCBIfam" id="NF040603">
    <property type="entry name" value="choice_anch_P"/>
    <property type="match status" value="2"/>
</dbReference>
<dbReference type="RefSeq" id="WP_149730069.1">
    <property type="nucleotide sequence ID" value="NZ_VUJV01000008.1"/>
</dbReference>
<proteinExistence type="predicted"/>
<organism evidence="1 2">
    <name type="scientific">Nocardioides humilatus</name>
    <dbReference type="NCBI Taxonomy" id="2607660"/>
    <lineage>
        <taxon>Bacteria</taxon>
        <taxon>Bacillati</taxon>
        <taxon>Actinomycetota</taxon>
        <taxon>Actinomycetes</taxon>
        <taxon>Propionibacteriales</taxon>
        <taxon>Nocardioidaceae</taxon>
        <taxon>Nocardioides</taxon>
    </lineage>
</organism>
<dbReference type="EMBL" id="VUJV01000008">
    <property type="protein sequence ID" value="KAA1415843.1"/>
    <property type="molecule type" value="Genomic_DNA"/>
</dbReference>
<reference evidence="1 2" key="1">
    <citation type="submission" date="2019-09" db="EMBL/GenBank/DDBJ databases">
        <title>Nocardioides panacisoli sp. nov., isolated from the soil of a ginseng field.</title>
        <authorList>
            <person name="Cho C."/>
        </authorList>
    </citation>
    <scope>NUCLEOTIDE SEQUENCE [LARGE SCALE GENOMIC DNA]</scope>
    <source>
        <strain evidence="1 2">BN130099</strain>
    </source>
</reference>